<evidence type="ECO:0000256" key="5">
    <source>
        <dbReference type="ARBA" id="ARBA00023274"/>
    </source>
</evidence>
<sequence>MAKMRQPRFKLSRRLGVNIYGHPKAMKRAESTKANKNKKISDYGIQLLEKQKIRAYYGVMEKQFRRYVEKAMKSKDVTGEVLLKLLECRLDNIVYRIGFANSIRQARQMVNHGHILVNGKKVDIPSYEVKVGDIVKLKDKYTKNQIFSDNFLELKTFELPYIEKNYNDFSGKLLRLPERDELPIEVNEVAVVELYSK</sequence>
<feature type="domain" description="Small ribosomal subunit protein uS4 N-terminal" evidence="10">
    <location>
        <begin position="3"/>
        <end position="87"/>
    </location>
</feature>
<dbReference type="InterPro" id="IPR002942">
    <property type="entry name" value="S4_RNA-bd"/>
</dbReference>
<dbReference type="Gene3D" id="3.10.290.10">
    <property type="entry name" value="RNA-binding S4 domain"/>
    <property type="match status" value="1"/>
</dbReference>
<dbReference type="Pfam" id="PF00163">
    <property type="entry name" value="Ribosomal_S4"/>
    <property type="match status" value="1"/>
</dbReference>
<dbReference type="NCBIfam" id="NF003717">
    <property type="entry name" value="PRK05327.1"/>
    <property type="match status" value="1"/>
</dbReference>
<dbReference type="Proteomes" id="UP000030014">
    <property type="component" value="Unassembled WGS sequence"/>
</dbReference>
<evidence type="ECO:0000313" key="12">
    <source>
        <dbReference type="Proteomes" id="UP000030014"/>
    </source>
</evidence>
<feature type="domain" description="RNA-binding S4" evidence="9">
    <location>
        <begin position="88"/>
        <end position="147"/>
    </location>
</feature>
<evidence type="ECO:0000256" key="3">
    <source>
        <dbReference type="ARBA" id="ARBA00022884"/>
    </source>
</evidence>
<evidence type="ECO:0000256" key="6">
    <source>
        <dbReference type="ARBA" id="ARBA00035254"/>
    </source>
</evidence>
<dbReference type="PANTHER" id="PTHR11831">
    <property type="entry name" value="30S 40S RIBOSOMAL PROTEIN"/>
    <property type="match status" value="1"/>
</dbReference>
<dbReference type="Gene3D" id="1.10.1050.10">
    <property type="entry name" value="Ribosomal Protein S4 Delta 41, Chain A, domain 1"/>
    <property type="match status" value="1"/>
</dbReference>
<dbReference type="RefSeq" id="WP_039257761.1">
    <property type="nucleotide sequence ID" value="NZ_JDRY01000067.1"/>
</dbReference>
<evidence type="ECO:0000259" key="9">
    <source>
        <dbReference type="SMART" id="SM00363"/>
    </source>
</evidence>
<dbReference type="EMBL" id="JDRY01000067">
    <property type="protein sequence ID" value="KGM97258.1"/>
    <property type="molecule type" value="Genomic_DNA"/>
</dbReference>
<dbReference type="CDD" id="cd00165">
    <property type="entry name" value="S4"/>
    <property type="match status" value="1"/>
</dbReference>
<dbReference type="GO" id="GO:0003735">
    <property type="term" value="F:structural constituent of ribosome"/>
    <property type="evidence" value="ECO:0007669"/>
    <property type="project" value="InterPro"/>
</dbReference>
<evidence type="ECO:0000256" key="4">
    <source>
        <dbReference type="ARBA" id="ARBA00022980"/>
    </source>
</evidence>
<evidence type="ECO:0000256" key="7">
    <source>
        <dbReference type="HAMAP-Rule" id="MF_01306"/>
    </source>
</evidence>
<evidence type="ECO:0000313" key="11">
    <source>
        <dbReference type="EMBL" id="KGM97258.1"/>
    </source>
</evidence>
<keyword evidence="3 7" id="KW-0694">RNA-binding</keyword>
<accession>A0A0A0I9Q9</accession>
<dbReference type="InterPro" id="IPR036986">
    <property type="entry name" value="S4_RNA-bd_sf"/>
</dbReference>
<evidence type="ECO:0000256" key="1">
    <source>
        <dbReference type="ARBA" id="ARBA00007465"/>
    </source>
</evidence>
<comment type="subunit">
    <text evidence="7">Part of the 30S ribosomal subunit. Contacts protein S5. The interaction surface between S4 and S5 is involved in control of translational fidelity.</text>
</comment>
<keyword evidence="4 7" id="KW-0689">Ribosomal protein</keyword>
<name>A0A0A0I9Q9_CLOBO</name>
<dbReference type="GO" id="GO:0019843">
    <property type="term" value="F:rRNA binding"/>
    <property type="evidence" value="ECO:0007669"/>
    <property type="project" value="UniProtKB-UniRule"/>
</dbReference>
<dbReference type="PROSITE" id="PS00632">
    <property type="entry name" value="RIBOSOMAL_S4"/>
    <property type="match status" value="1"/>
</dbReference>
<dbReference type="SUPFAM" id="SSF55174">
    <property type="entry name" value="Alpha-L RNA-binding motif"/>
    <property type="match status" value="1"/>
</dbReference>
<dbReference type="InterPro" id="IPR018079">
    <property type="entry name" value="Ribosomal_uS4_CS"/>
</dbReference>
<dbReference type="PANTHER" id="PTHR11831:SF4">
    <property type="entry name" value="SMALL RIBOSOMAL SUBUNIT PROTEIN US4M"/>
    <property type="match status" value="1"/>
</dbReference>
<gene>
    <name evidence="7" type="primary">rpsD</name>
    <name evidence="11" type="ORF">Z955_12350</name>
</gene>
<dbReference type="FunFam" id="3.10.290.10:FF:000001">
    <property type="entry name" value="30S ribosomal protein S4"/>
    <property type="match status" value="1"/>
</dbReference>
<dbReference type="NCBIfam" id="TIGR01017">
    <property type="entry name" value="rpsD_bact"/>
    <property type="match status" value="1"/>
</dbReference>
<dbReference type="AlphaFoldDB" id="A0A0A0I9Q9"/>
<keyword evidence="2 7" id="KW-0699">rRNA-binding</keyword>
<organism evidence="11 12">
    <name type="scientific">Clostridium botulinum C/D str. DC5</name>
    <dbReference type="NCBI Taxonomy" id="1443128"/>
    <lineage>
        <taxon>Bacteria</taxon>
        <taxon>Bacillati</taxon>
        <taxon>Bacillota</taxon>
        <taxon>Clostridia</taxon>
        <taxon>Eubacteriales</taxon>
        <taxon>Clostridiaceae</taxon>
        <taxon>Clostridium</taxon>
    </lineage>
</organism>
<dbReference type="PROSITE" id="PS50889">
    <property type="entry name" value="S4"/>
    <property type="match status" value="1"/>
</dbReference>
<dbReference type="InterPro" id="IPR005709">
    <property type="entry name" value="Ribosomal_uS4_bac-type"/>
</dbReference>
<protein>
    <recommendedName>
        <fullName evidence="6 7">Small ribosomal subunit protein uS4</fullName>
    </recommendedName>
</protein>
<evidence type="ECO:0000256" key="8">
    <source>
        <dbReference type="RuleBase" id="RU003699"/>
    </source>
</evidence>
<dbReference type="InterPro" id="IPR001912">
    <property type="entry name" value="Ribosomal_uS4_N"/>
</dbReference>
<proteinExistence type="inferred from homology"/>
<comment type="similarity">
    <text evidence="1 7 8">Belongs to the universal ribosomal protein uS4 family.</text>
</comment>
<dbReference type="GO" id="GO:0042274">
    <property type="term" value="P:ribosomal small subunit biogenesis"/>
    <property type="evidence" value="ECO:0007669"/>
    <property type="project" value="TreeGrafter"/>
</dbReference>
<dbReference type="SMART" id="SM00363">
    <property type="entry name" value="S4"/>
    <property type="match status" value="1"/>
</dbReference>
<dbReference type="SMART" id="SM01390">
    <property type="entry name" value="Ribosomal_S4"/>
    <property type="match status" value="1"/>
</dbReference>
<comment type="caution">
    <text evidence="11">The sequence shown here is derived from an EMBL/GenBank/DDBJ whole genome shotgun (WGS) entry which is preliminary data.</text>
</comment>
<evidence type="ECO:0000256" key="2">
    <source>
        <dbReference type="ARBA" id="ARBA00022730"/>
    </source>
</evidence>
<reference evidence="11 12" key="1">
    <citation type="submission" date="2014-01" db="EMBL/GenBank/DDBJ databases">
        <title>Plasmidome dynamics in the species complex Clostridium novyi sensu lato converts strains of independent lineages into distinctly different pathogens.</title>
        <authorList>
            <person name="Skarin H."/>
            <person name="Segerman B."/>
        </authorList>
    </citation>
    <scope>NUCLEOTIDE SEQUENCE [LARGE SCALE GENOMIC DNA]</scope>
    <source>
        <strain evidence="11 12">DC5</strain>
    </source>
</reference>
<dbReference type="HAMAP" id="MF_01306_B">
    <property type="entry name" value="Ribosomal_uS4_B"/>
    <property type="match status" value="1"/>
</dbReference>
<dbReference type="GO" id="GO:0006412">
    <property type="term" value="P:translation"/>
    <property type="evidence" value="ECO:0007669"/>
    <property type="project" value="UniProtKB-UniRule"/>
</dbReference>
<comment type="function">
    <text evidence="7">With S5 and S12 plays an important role in translational accuracy.</text>
</comment>
<dbReference type="InterPro" id="IPR022801">
    <property type="entry name" value="Ribosomal_uS4"/>
</dbReference>
<keyword evidence="5 7" id="KW-0687">Ribonucleoprotein</keyword>
<evidence type="ECO:0000259" key="10">
    <source>
        <dbReference type="SMART" id="SM01390"/>
    </source>
</evidence>
<dbReference type="Pfam" id="PF01479">
    <property type="entry name" value="S4"/>
    <property type="match status" value="1"/>
</dbReference>
<comment type="function">
    <text evidence="7">One of the primary rRNA binding proteins, it binds directly to 16S rRNA where it nucleates assembly of the body of the 30S subunit.</text>
</comment>
<dbReference type="GO" id="GO:0015935">
    <property type="term" value="C:small ribosomal subunit"/>
    <property type="evidence" value="ECO:0007669"/>
    <property type="project" value="InterPro"/>
</dbReference>